<sequence>MEQSRSIEEVETVATEETSPDCSSDMILLTIPVDGCFRCTLCREEFDRADRLSGHAREHHLTPVAFSCSKCGRRDDNYRAATIHHGKCNGPRPEIDRDLLPFPCTVCGSAFVTKRAMTQHKRHAHLAVRNEERLADLKRLPRNRVWSPDEEKNFVQATKELGKWSKRAYIVLRAMFPGKTKTQILNKWKALRRSLRRRASPDPPPSETVRTEENPGQTPTPRACGHGALQMLKVSWEYVEKSTRRVISRIELSGPPKKDRKAARRAKPRRVQNARSNMDRRKRRFAEVQNMWDLAPDKLATIILDGENTQVTPDLKVAEVHFKKLFETRNDLCGPLDYAGDSKCTPPPEITAAEVKRVIKGCRLRGACGPDGLRPVSLKRALKRGVEHEVAALFNMWISFRRVPAFQCEHRTVLIPKTGATPQDMGTWRPITVGNLLLRLFCSVIARRLSLSMPIHEIQRGFVPCDGIAENSFLFARLLKEGNTVTGETAIVLLDFARAFDSVGHVHLFAALERLGVCHAYQRVFRFLYGASTTRLQVEGEFSQPL</sequence>
<dbReference type="Gene3D" id="3.30.160.60">
    <property type="entry name" value="Classic Zinc Finger"/>
    <property type="match status" value="1"/>
</dbReference>
<protein>
    <submittedName>
        <fullName evidence="6">Retrovirus-related Pol polyprotein from type-1 retrotransposable element R2</fullName>
    </submittedName>
</protein>
<dbReference type="PROSITE" id="PS50157">
    <property type="entry name" value="ZINC_FINGER_C2H2_2"/>
    <property type="match status" value="2"/>
</dbReference>
<accession>A0A4Y2VM87</accession>
<dbReference type="PROSITE" id="PS00028">
    <property type="entry name" value="ZINC_FINGER_C2H2_1"/>
    <property type="match status" value="1"/>
</dbReference>
<keyword evidence="7" id="KW-1185">Reference proteome</keyword>
<evidence type="ECO:0000256" key="2">
    <source>
        <dbReference type="PROSITE-ProRule" id="PRU00042"/>
    </source>
</evidence>
<dbReference type="AlphaFoldDB" id="A0A4Y2VM87"/>
<dbReference type="Pfam" id="PF00078">
    <property type="entry name" value="RVT_1"/>
    <property type="match status" value="1"/>
</dbReference>
<feature type="region of interest" description="Disordered" evidence="3">
    <location>
        <begin position="250"/>
        <end position="281"/>
    </location>
</feature>
<feature type="domain" description="C2H2-type" evidence="5">
    <location>
        <begin position="102"/>
        <end position="130"/>
    </location>
</feature>
<dbReference type="Proteomes" id="UP000499080">
    <property type="component" value="Unassembled WGS sequence"/>
</dbReference>
<dbReference type="GO" id="GO:0008270">
    <property type="term" value="F:zinc ion binding"/>
    <property type="evidence" value="ECO:0007669"/>
    <property type="project" value="UniProtKB-KW"/>
</dbReference>
<keyword evidence="2" id="KW-0479">Metal-binding</keyword>
<feature type="domain" description="Myb-like" evidence="4">
    <location>
        <begin position="146"/>
        <end position="192"/>
    </location>
</feature>
<evidence type="ECO:0000256" key="1">
    <source>
        <dbReference type="ARBA" id="ARBA00004123"/>
    </source>
</evidence>
<dbReference type="Gene3D" id="1.10.10.60">
    <property type="entry name" value="Homeodomain-like"/>
    <property type="match status" value="1"/>
</dbReference>
<dbReference type="InterPro" id="IPR001005">
    <property type="entry name" value="SANT/Myb"/>
</dbReference>
<feature type="compositionally biased region" description="Basic residues" evidence="3">
    <location>
        <begin position="258"/>
        <end position="272"/>
    </location>
</feature>
<name>A0A4Y2VM87_ARAVE</name>
<dbReference type="CDD" id="cd00167">
    <property type="entry name" value="SANT"/>
    <property type="match status" value="1"/>
</dbReference>
<dbReference type="SMART" id="SM00717">
    <property type="entry name" value="SANT"/>
    <property type="match status" value="1"/>
</dbReference>
<evidence type="ECO:0000256" key="3">
    <source>
        <dbReference type="SAM" id="MobiDB-lite"/>
    </source>
</evidence>
<organism evidence="6 7">
    <name type="scientific">Araneus ventricosus</name>
    <name type="common">Orbweaver spider</name>
    <name type="synonym">Epeira ventricosa</name>
    <dbReference type="NCBI Taxonomy" id="182803"/>
    <lineage>
        <taxon>Eukaryota</taxon>
        <taxon>Metazoa</taxon>
        <taxon>Ecdysozoa</taxon>
        <taxon>Arthropoda</taxon>
        <taxon>Chelicerata</taxon>
        <taxon>Arachnida</taxon>
        <taxon>Araneae</taxon>
        <taxon>Araneomorphae</taxon>
        <taxon>Entelegynae</taxon>
        <taxon>Araneoidea</taxon>
        <taxon>Araneidae</taxon>
        <taxon>Araneus</taxon>
    </lineage>
</organism>
<dbReference type="InterPro" id="IPR009057">
    <property type="entry name" value="Homeodomain-like_sf"/>
</dbReference>
<evidence type="ECO:0000259" key="4">
    <source>
        <dbReference type="PROSITE" id="PS50090"/>
    </source>
</evidence>
<dbReference type="SUPFAM" id="SSF46689">
    <property type="entry name" value="Homeodomain-like"/>
    <property type="match status" value="1"/>
</dbReference>
<dbReference type="SMART" id="SM00355">
    <property type="entry name" value="ZnF_C2H2"/>
    <property type="match status" value="2"/>
</dbReference>
<keyword evidence="2" id="KW-0862">Zinc</keyword>
<evidence type="ECO:0000259" key="5">
    <source>
        <dbReference type="PROSITE" id="PS50157"/>
    </source>
</evidence>
<evidence type="ECO:0000313" key="7">
    <source>
        <dbReference type="Proteomes" id="UP000499080"/>
    </source>
</evidence>
<dbReference type="PROSITE" id="PS50090">
    <property type="entry name" value="MYB_LIKE"/>
    <property type="match status" value="1"/>
</dbReference>
<gene>
    <name evidence="6" type="primary">PO21_15</name>
    <name evidence="6" type="ORF">AVEN_32384_1</name>
</gene>
<dbReference type="InterPro" id="IPR000477">
    <property type="entry name" value="RT_dom"/>
</dbReference>
<dbReference type="EMBL" id="BGPR01048530">
    <property type="protein sequence ID" value="GBO25538.1"/>
    <property type="molecule type" value="Genomic_DNA"/>
</dbReference>
<reference evidence="6 7" key="1">
    <citation type="journal article" date="2019" name="Sci. Rep.">
        <title>Orb-weaving spider Araneus ventricosus genome elucidates the spidroin gene catalogue.</title>
        <authorList>
            <person name="Kono N."/>
            <person name="Nakamura H."/>
            <person name="Ohtoshi R."/>
            <person name="Moran D.A.P."/>
            <person name="Shinohara A."/>
            <person name="Yoshida Y."/>
            <person name="Fujiwara M."/>
            <person name="Mori M."/>
            <person name="Tomita M."/>
            <person name="Arakawa K."/>
        </authorList>
    </citation>
    <scope>NUCLEOTIDE SEQUENCE [LARGE SCALE GENOMIC DNA]</scope>
</reference>
<feature type="region of interest" description="Disordered" evidence="3">
    <location>
        <begin position="195"/>
        <end position="225"/>
    </location>
</feature>
<feature type="domain" description="C2H2-type" evidence="5">
    <location>
        <begin position="37"/>
        <end position="59"/>
    </location>
</feature>
<dbReference type="InterPro" id="IPR013087">
    <property type="entry name" value="Znf_C2H2_type"/>
</dbReference>
<dbReference type="PANTHER" id="PTHR19446">
    <property type="entry name" value="REVERSE TRANSCRIPTASES"/>
    <property type="match status" value="1"/>
</dbReference>
<comment type="subcellular location">
    <subcellularLocation>
        <location evidence="1">Nucleus</location>
    </subcellularLocation>
</comment>
<comment type="caution">
    <text evidence="6">The sequence shown here is derived from an EMBL/GenBank/DDBJ whole genome shotgun (WGS) entry which is preliminary data.</text>
</comment>
<keyword evidence="2" id="KW-0863">Zinc-finger</keyword>
<dbReference type="GO" id="GO:0005634">
    <property type="term" value="C:nucleus"/>
    <property type="evidence" value="ECO:0007669"/>
    <property type="project" value="UniProtKB-SubCell"/>
</dbReference>
<proteinExistence type="predicted"/>
<dbReference type="OrthoDB" id="9802488at2759"/>
<evidence type="ECO:0000313" key="6">
    <source>
        <dbReference type="EMBL" id="GBO25538.1"/>
    </source>
</evidence>